<keyword evidence="2" id="KW-1185">Reference proteome</keyword>
<evidence type="ECO:0000313" key="2">
    <source>
        <dbReference type="Proteomes" id="UP000035425"/>
    </source>
</evidence>
<comment type="caution">
    <text evidence="1">The sequence shown here is derived from an EMBL/GenBank/DDBJ whole genome shotgun (WGS) entry which is preliminary data.</text>
</comment>
<name>A0ABR5EYS2_9ACTN</name>
<dbReference type="RefSeq" id="WP_047225221.1">
    <property type="nucleotide sequence ID" value="NZ_JWIO01000072.1"/>
</dbReference>
<evidence type="ECO:0000313" key="1">
    <source>
        <dbReference type="EMBL" id="KLL09611.1"/>
    </source>
</evidence>
<proteinExistence type="predicted"/>
<reference evidence="1 2" key="1">
    <citation type="submission" date="2014-12" db="EMBL/GenBank/DDBJ databases">
        <title>Frankia sp. BMG5.1 draft genome.</title>
        <authorList>
            <person name="Gtari M."/>
            <person name="Ghodhbane-Gtari F."/>
            <person name="Nouioui I."/>
            <person name="Ktari A."/>
            <person name="Hezbri K."/>
            <person name="Mimouni W."/>
            <person name="Sbissi I."/>
            <person name="Ayari A."/>
            <person name="Yamanaka T."/>
            <person name="Normand P."/>
            <person name="Tisa L.S."/>
            <person name="Boudabous A."/>
        </authorList>
    </citation>
    <scope>NUCLEOTIDE SEQUENCE [LARGE SCALE GENOMIC DNA]</scope>
    <source>
        <strain evidence="1 2">BMG5.1</strain>
    </source>
</reference>
<dbReference type="Proteomes" id="UP000035425">
    <property type="component" value="Unassembled WGS sequence"/>
</dbReference>
<dbReference type="EMBL" id="JWIO01000072">
    <property type="protein sequence ID" value="KLL09611.1"/>
    <property type="molecule type" value="Genomic_DNA"/>
</dbReference>
<accession>A0ABR5EYS2</accession>
<organism evidence="1 2">
    <name type="scientific">Protofrankia coriariae</name>
    <dbReference type="NCBI Taxonomy" id="1562887"/>
    <lineage>
        <taxon>Bacteria</taxon>
        <taxon>Bacillati</taxon>
        <taxon>Actinomycetota</taxon>
        <taxon>Actinomycetes</taxon>
        <taxon>Frankiales</taxon>
        <taxon>Frankiaceae</taxon>
        <taxon>Protofrankia</taxon>
    </lineage>
</organism>
<gene>
    <name evidence="1" type="ORF">FrCorBMG51_23730</name>
</gene>
<sequence>MSDRSFVEEFLHLPSATLLALPLAVPLFAVSRMSLSESYALPPVGAAAFRAATTASTDTVSLSALLVGPQRLLWKKNLETIAAASRTGASLGFLPDGITLVSTLVTRTHMQVTELSFTAAAQRIDCVEVNVTLRHVPKPGPLDALVDLGATAVLSAVEFLT</sequence>
<protein>
    <submittedName>
        <fullName evidence="1">Uncharacterized protein</fullName>
    </submittedName>
</protein>